<feature type="transmembrane region" description="Helical" evidence="8">
    <location>
        <begin position="270"/>
        <end position="290"/>
    </location>
</feature>
<evidence type="ECO:0000256" key="3">
    <source>
        <dbReference type="ARBA" id="ARBA00022448"/>
    </source>
</evidence>
<evidence type="ECO:0000256" key="9">
    <source>
        <dbReference type="SAM" id="SignalP"/>
    </source>
</evidence>
<gene>
    <name evidence="10" type="ORF">GCM10017783_12800</name>
</gene>
<feature type="signal peptide" evidence="9">
    <location>
        <begin position="1"/>
        <end position="21"/>
    </location>
</feature>
<evidence type="ECO:0000256" key="2">
    <source>
        <dbReference type="ARBA" id="ARBA00009261"/>
    </source>
</evidence>
<comment type="caution">
    <text evidence="10">The sequence shown here is derived from an EMBL/GenBank/DDBJ whole genome shotgun (WGS) entry which is preliminary data.</text>
</comment>
<evidence type="ECO:0000256" key="6">
    <source>
        <dbReference type="ARBA" id="ARBA00022989"/>
    </source>
</evidence>
<comment type="subcellular location">
    <subcellularLocation>
        <location evidence="1 8">Cell membrane</location>
        <topology evidence="1 8">Multi-pass membrane protein</topology>
    </subcellularLocation>
</comment>
<feature type="transmembrane region" description="Helical" evidence="8">
    <location>
        <begin position="63"/>
        <end position="86"/>
    </location>
</feature>
<keyword evidence="8" id="KW-0769">Symport</keyword>
<dbReference type="EMBL" id="BNAL01000013">
    <property type="protein sequence ID" value="GHG02015.1"/>
    <property type="molecule type" value="Genomic_DNA"/>
</dbReference>
<dbReference type="PRINTS" id="PR00175">
    <property type="entry name" value="NAALASMPORT"/>
</dbReference>
<dbReference type="Pfam" id="PF01235">
    <property type="entry name" value="Na_Ala_symp"/>
    <property type="match status" value="1"/>
</dbReference>
<evidence type="ECO:0000313" key="10">
    <source>
        <dbReference type="EMBL" id="GHG02015.1"/>
    </source>
</evidence>
<dbReference type="Gene3D" id="1.20.1740.10">
    <property type="entry name" value="Amino acid/polyamine transporter I"/>
    <property type="match status" value="1"/>
</dbReference>
<reference evidence="11" key="1">
    <citation type="journal article" date="2019" name="Int. J. Syst. Evol. Microbiol.">
        <title>The Global Catalogue of Microorganisms (GCM) 10K type strain sequencing project: providing services to taxonomists for standard genome sequencing and annotation.</title>
        <authorList>
            <consortium name="The Broad Institute Genomics Platform"/>
            <consortium name="The Broad Institute Genome Sequencing Center for Infectious Disease"/>
            <person name="Wu L."/>
            <person name="Ma J."/>
        </authorList>
    </citation>
    <scope>NUCLEOTIDE SEQUENCE [LARGE SCALE GENOMIC DNA]</scope>
    <source>
        <strain evidence="11">CGMCC 1.18439</strain>
    </source>
</reference>
<protein>
    <submittedName>
        <fullName evidence="10">Alanine glycine permease</fullName>
    </submittedName>
</protein>
<proteinExistence type="inferred from homology"/>
<feature type="transmembrane region" description="Helical" evidence="8">
    <location>
        <begin position="469"/>
        <end position="488"/>
    </location>
</feature>
<evidence type="ECO:0000313" key="11">
    <source>
        <dbReference type="Proteomes" id="UP000632154"/>
    </source>
</evidence>
<dbReference type="NCBIfam" id="TIGR00835">
    <property type="entry name" value="agcS"/>
    <property type="match status" value="1"/>
</dbReference>
<sequence length="508" mass="52574">MKRLNHLFLTLAAGLSGYAAAATPAAPMGLDDRINAALAPISNAVAGTVFYSVPVAGADLPLIVLWLITAAIIFTLYLGFINLSGFRHAIDIVRGKYDNHSSGPGEVSHFQALTAAVSGTVGLGNIAGVAVAVSLGGPGATFWMIVAGLLGMSSKFVECTLGVKYRRENPDGSVSGGPMFYLSRGLAERGMGGLGAALAAIFAVATIFGSLGGGNMFQSNQTVLQLINITGGDASPLAPYKWLMGIVIAGIVGSVIIGGIKSIANVTDKLVPFMAGLYIIGGLLVLLLNAGQIPAAISAIISGAFSPEGVAGGVVGVLIQGIRRATFSNEAGIGSAAIAHSAVKTDRPVTEGYVSLLEPFIDTVVICTMTALTLVVTGVYKNPDLAGVTMTSAAFSSVVPQFSWFVTLAVILFAISTIITWAYYGTKAVGYLTGENKAAILAFQVFFLLATVIGASLDLNAIIDFSDSMIFVMSIPNIIGLYLLMPVVKRELDEYRADLHAGRIQRTG</sequence>
<keyword evidence="3 8" id="KW-0813">Transport</keyword>
<feature type="transmembrane region" description="Helical" evidence="8">
    <location>
        <begin position="242"/>
        <end position="263"/>
    </location>
</feature>
<feature type="transmembrane region" description="Helical" evidence="8">
    <location>
        <begin position="438"/>
        <end position="457"/>
    </location>
</feature>
<keyword evidence="5 8" id="KW-0812">Transmembrane</keyword>
<feature type="transmembrane region" description="Helical" evidence="8">
    <location>
        <begin position="402"/>
        <end position="426"/>
    </location>
</feature>
<dbReference type="PANTHER" id="PTHR30330">
    <property type="entry name" value="AGSS FAMILY TRANSPORTER, SODIUM-ALANINE"/>
    <property type="match status" value="1"/>
</dbReference>
<dbReference type="Proteomes" id="UP000632154">
    <property type="component" value="Unassembled WGS sequence"/>
</dbReference>
<evidence type="ECO:0000256" key="5">
    <source>
        <dbReference type="ARBA" id="ARBA00022692"/>
    </source>
</evidence>
<feature type="chain" id="PRO_5045550667" evidence="9">
    <location>
        <begin position="22"/>
        <end position="508"/>
    </location>
</feature>
<comment type="similarity">
    <text evidence="2 8">Belongs to the alanine or glycine:cation symporter (AGCS) (TC 2.A.25) family.</text>
</comment>
<evidence type="ECO:0000256" key="8">
    <source>
        <dbReference type="RuleBase" id="RU363064"/>
    </source>
</evidence>
<feature type="transmembrane region" description="Helical" evidence="8">
    <location>
        <begin position="296"/>
        <end position="319"/>
    </location>
</feature>
<feature type="transmembrane region" description="Helical" evidence="8">
    <location>
        <begin position="191"/>
        <end position="211"/>
    </location>
</feature>
<dbReference type="InterPro" id="IPR001463">
    <property type="entry name" value="Na/Ala_symport"/>
</dbReference>
<keyword evidence="6 8" id="KW-1133">Transmembrane helix</keyword>
<dbReference type="RefSeq" id="WP_189642847.1">
    <property type="nucleotide sequence ID" value="NZ_BNAL01000013.1"/>
</dbReference>
<keyword evidence="7 8" id="KW-0472">Membrane</keyword>
<keyword evidence="11" id="KW-1185">Reference proteome</keyword>
<feature type="transmembrane region" description="Helical" evidence="8">
    <location>
        <begin position="360"/>
        <end position="380"/>
    </location>
</feature>
<evidence type="ECO:0000256" key="7">
    <source>
        <dbReference type="ARBA" id="ARBA00023136"/>
    </source>
</evidence>
<evidence type="ECO:0000256" key="1">
    <source>
        <dbReference type="ARBA" id="ARBA00004651"/>
    </source>
</evidence>
<keyword evidence="4 8" id="KW-1003">Cell membrane</keyword>
<dbReference type="PANTHER" id="PTHR30330:SF3">
    <property type="entry name" value="TRANSCRIPTIONAL REGULATOR, LRP FAMILY"/>
    <property type="match status" value="1"/>
</dbReference>
<organism evidence="10 11">
    <name type="scientific">Deinococcus piscis</name>
    <dbReference type="NCBI Taxonomy" id="394230"/>
    <lineage>
        <taxon>Bacteria</taxon>
        <taxon>Thermotogati</taxon>
        <taxon>Deinococcota</taxon>
        <taxon>Deinococci</taxon>
        <taxon>Deinococcales</taxon>
        <taxon>Deinococcaceae</taxon>
        <taxon>Deinococcus</taxon>
    </lineage>
</organism>
<accession>A0ABQ3K4Q3</accession>
<keyword evidence="9" id="KW-0732">Signal</keyword>
<name>A0ABQ3K4Q3_9DEIO</name>
<evidence type="ECO:0000256" key="4">
    <source>
        <dbReference type="ARBA" id="ARBA00022475"/>
    </source>
</evidence>